<protein>
    <submittedName>
        <fullName evidence="1">Uncharacterized protein</fullName>
    </submittedName>
</protein>
<reference evidence="2" key="1">
    <citation type="submission" date="2016-09" db="EMBL/GenBank/DDBJ databases">
        <title>Streptomyces puniciscabiei strain:TW1S1 Genome sequencing and assembly.</title>
        <authorList>
            <person name="Kim M.-K."/>
            <person name="Kim S.B."/>
        </authorList>
    </citation>
    <scope>NUCLEOTIDE SEQUENCE [LARGE SCALE GENOMIC DNA]</scope>
    <source>
        <strain evidence="2">TW1S1</strain>
    </source>
</reference>
<dbReference type="Proteomes" id="UP000094960">
    <property type="component" value="Chromosome"/>
</dbReference>
<keyword evidence="2" id="KW-1185">Reference proteome</keyword>
<gene>
    <name evidence="1" type="ORF">BFF78_05620</name>
</gene>
<proteinExistence type="predicted"/>
<name>A0A1D7Y4R8_9ACTN</name>
<dbReference type="KEGG" id="spun:BFF78_05620"/>
<dbReference type="RefSeq" id="WP_069777244.1">
    <property type="nucleotide sequence ID" value="NZ_CP017248.1"/>
</dbReference>
<dbReference type="EMBL" id="CP017248">
    <property type="protein sequence ID" value="AOR30592.1"/>
    <property type="molecule type" value="Genomic_DNA"/>
</dbReference>
<evidence type="ECO:0000313" key="1">
    <source>
        <dbReference type="EMBL" id="AOR30592.1"/>
    </source>
</evidence>
<dbReference type="Gene3D" id="3.40.50.880">
    <property type="match status" value="1"/>
</dbReference>
<dbReference type="AlphaFoldDB" id="A0A1D7Y4R8"/>
<sequence>MYFQDGPFFVLDKGADASVLARYDNGTAAAVVAPYGKGRVGVVGPHPEADTSWYSDAGLRNPDGVRFDLDLGHDLVEETVSGL</sequence>
<accession>A0A1D7Y4R8</accession>
<dbReference type="InterPro" id="IPR029062">
    <property type="entry name" value="Class_I_gatase-like"/>
</dbReference>
<evidence type="ECO:0000313" key="2">
    <source>
        <dbReference type="Proteomes" id="UP000094960"/>
    </source>
</evidence>
<organism evidence="1 2">
    <name type="scientific">Streptomyces fodineus</name>
    <dbReference type="NCBI Taxonomy" id="1904616"/>
    <lineage>
        <taxon>Bacteria</taxon>
        <taxon>Bacillati</taxon>
        <taxon>Actinomycetota</taxon>
        <taxon>Actinomycetes</taxon>
        <taxon>Kitasatosporales</taxon>
        <taxon>Streptomycetaceae</taxon>
        <taxon>Streptomyces</taxon>
    </lineage>
</organism>